<protein>
    <submittedName>
        <fullName evidence="2">ATP-binding protein</fullName>
    </submittedName>
</protein>
<dbReference type="KEGG" id="nmes:H9L09_00335"/>
<dbReference type="Pfam" id="PF13581">
    <property type="entry name" value="HATPase_c_2"/>
    <property type="match status" value="1"/>
</dbReference>
<evidence type="ECO:0000313" key="2">
    <source>
        <dbReference type="EMBL" id="QNN53001.1"/>
    </source>
</evidence>
<dbReference type="EMBL" id="CP060713">
    <property type="protein sequence ID" value="QNN53001.1"/>
    <property type="molecule type" value="Genomic_DNA"/>
</dbReference>
<accession>A0A7G9RBM6</accession>
<dbReference type="AlphaFoldDB" id="A0A7G9RBM6"/>
<keyword evidence="2" id="KW-0547">Nucleotide-binding</keyword>
<reference evidence="2 3" key="1">
    <citation type="submission" date="2020-08" db="EMBL/GenBank/DDBJ databases">
        <title>Genome sequence of Nocardioides mesophilus KACC 16243T.</title>
        <authorList>
            <person name="Hyun D.-W."/>
            <person name="Bae J.-W."/>
        </authorList>
    </citation>
    <scope>NUCLEOTIDE SEQUENCE [LARGE SCALE GENOMIC DNA]</scope>
    <source>
        <strain evidence="2 3">KACC 16243</strain>
    </source>
</reference>
<name>A0A7G9RBM6_9ACTN</name>
<dbReference type="RefSeq" id="WP_187578843.1">
    <property type="nucleotide sequence ID" value="NZ_CP060713.1"/>
</dbReference>
<proteinExistence type="predicted"/>
<evidence type="ECO:0000259" key="1">
    <source>
        <dbReference type="Pfam" id="PF13581"/>
    </source>
</evidence>
<keyword evidence="3" id="KW-1185">Reference proteome</keyword>
<gene>
    <name evidence="2" type="ORF">H9L09_00335</name>
</gene>
<feature type="domain" description="Histidine kinase/HSP90-like ATPase" evidence="1">
    <location>
        <begin position="14"/>
        <end position="130"/>
    </location>
</feature>
<dbReference type="Gene3D" id="3.30.565.10">
    <property type="entry name" value="Histidine kinase-like ATPase, C-terminal domain"/>
    <property type="match status" value="1"/>
</dbReference>
<dbReference type="InterPro" id="IPR036890">
    <property type="entry name" value="HATPase_C_sf"/>
</dbReference>
<dbReference type="GO" id="GO:0005524">
    <property type="term" value="F:ATP binding"/>
    <property type="evidence" value="ECO:0007669"/>
    <property type="project" value="UniProtKB-KW"/>
</dbReference>
<sequence length="138" mass="15172">MAGEYSVNGLAVPETLELLHQLLAEARVDYPDLSDVDAMLIETAVIEIAGNVVRHGRPTSQVVYAFTLRVLEDRVVGVLRHSGERVHWLPDAPMPDDPLAERGRGLALAEAALSDLRFDFEGGENVWTMVRLRESAPA</sequence>
<dbReference type="Proteomes" id="UP000515947">
    <property type="component" value="Chromosome"/>
</dbReference>
<evidence type="ECO:0000313" key="3">
    <source>
        <dbReference type="Proteomes" id="UP000515947"/>
    </source>
</evidence>
<keyword evidence="2" id="KW-0067">ATP-binding</keyword>
<dbReference type="InterPro" id="IPR003594">
    <property type="entry name" value="HATPase_dom"/>
</dbReference>
<organism evidence="2 3">
    <name type="scientific">Nocardioides mesophilus</name>
    <dbReference type="NCBI Taxonomy" id="433659"/>
    <lineage>
        <taxon>Bacteria</taxon>
        <taxon>Bacillati</taxon>
        <taxon>Actinomycetota</taxon>
        <taxon>Actinomycetes</taxon>
        <taxon>Propionibacteriales</taxon>
        <taxon>Nocardioidaceae</taxon>
        <taxon>Nocardioides</taxon>
    </lineage>
</organism>